<dbReference type="PANTHER" id="PTHR13489">
    <property type="entry name" value="MINI-CHROMOSOME MAINTENANCE COMPLEX-BINDING PROTEIN"/>
    <property type="match status" value="1"/>
</dbReference>
<accession>A0A0K9NNM1</accession>
<evidence type="ECO:0000256" key="2">
    <source>
        <dbReference type="ARBA" id="ARBA00023242"/>
    </source>
</evidence>
<dbReference type="OMA" id="EEHTEMI"/>
<dbReference type="AlphaFoldDB" id="A0A0K9NNM1"/>
<evidence type="ECO:0000313" key="3">
    <source>
        <dbReference type="EMBL" id="KMZ57580.1"/>
    </source>
</evidence>
<dbReference type="InterPro" id="IPR019140">
    <property type="entry name" value="MCM_complex-bd"/>
</dbReference>
<dbReference type="EMBL" id="LFYR01002048">
    <property type="protein sequence ID" value="KMZ57580.1"/>
    <property type="molecule type" value="Genomic_DNA"/>
</dbReference>
<evidence type="ECO:0000313" key="4">
    <source>
        <dbReference type="Proteomes" id="UP000036987"/>
    </source>
</evidence>
<dbReference type="Proteomes" id="UP000036987">
    <property type="component" value="Unassembled WGS sequence"/>
</dbReference>
<name>A0A0K9NNM1_ZOSMR</name>
<dbReference type="Pfam" id="PF09739">
    <property type="entry name" value="MCM_bind"/>
    <property type="match status" value="1"/>
</dbReference>
<organism evidence="3 4">
    <name type="scientific">Zostera marina</name>
    <name type="common">Eelgrass</name>
    <dbReference type="NCBI Taxonomy" id="29655"/>
    <lineage>
        <taxon>Eukaryota</taxon>
        <taxon>Viridiplantae</taxon>
        <taxon>Streptophyta</taxon>
        <taxon>Embryophyta</taxon>
        <taxon>Tracheophyta</taxon>
        <taxon>Spermatophyta</taxon>
        <taxon>Magnoliopsida</taxon>
        <taxon>Liliopsida</taxon>
        <taxon>Zosteraceae</taxon>
        <taxon>Zostera</taxon>
    </lineage>
</organism>
<comment type="caution">
    <text evidence="3">The sequence shown here is derived from an EMBL/GenBank/DDBJ whole genome shotgun (WGS) entry which is preliminary data.</text>
</comment>
<comment type="subcellular location">
    <subcellularLocation>
        <location evidence="1">Nucleus</location>
    </subcellularLocation>
</comment>
<dbReference type="PANTHER" id="PTHR13489:SF0">
    <property type="entry name" value="MINI-CHROMOSOME MAINTENANCE COMPLEX-BINDING PROTEIN"/>
    <property type="match status" value="1"/>
</dbReference>
<dbReference type="OrthoDB" id="329666at2759"/>
<dbReference type="STRING" id="29655.A0A0K9NNM1"/>
<gene>
    <name evidence="3" type="ORF">ZOSMA_84G00170</name>
</gene>
<sequence length="585" mass="66865">MGELPYDYVDNPFEAVQVTFEKAVQDLATDGRFDPARFYRKDWGVVDLFRHFVFDNGGFSKIPILELSNLHRIKPNTLVRYRGMIQDMFGNELYIGAFKDGDTWRTNKFMERPMFEMTPSSDEKTQLWERSLVYCVPVPGQNSWTLEYSTPPYGEKRGRDDEVDTMDFDDSLFKKQRVDEVQIQNQSLDSVGDPHFQSSTDMVDGFDKNHFSCLVKVYDTPENNLNLNDVIEFIGIYTFDPEPAEDDDVDPNYPTFEFMEDVTDHISPTKVPRLHCLIHRKLSVHDFLLGRHIAAAPTPNLIRDVRESLFTYLLTVLGNDGLAAQCVLLHILSRVRSRDHSISVGRLSLNLSGFTRENGSKFGNKLSESLKNILPFSLYIPLTVEYLNTDHLQPKKNNVTGRLVSGALQLAQGTHLVIDETTLCSGTLYDIGLANVRLLKHLMECQMVAYNFEYYNLEMPGEVQFLILSEGKSNILPADLVVPFQPNAITSSTNVTPELLESWRWYLAEMKSIPHSIEPDLQKTLEDDMVAAKKVNVNLRCEDLSRLLTMAQLMSASFGETNLSLERWQMVKEIELLRKKRIGGI</sequence>
<evidence type="ECO:0000256" key="1">
    <source>
        <dbReference type="ARBA" id="ARBA00004123"/>
    </source>
</evidence>
<keyword evidence="2" id="KW-0539">Nucleus</keyword>
<reference evidence="4" key="1">
    <citation type="journal article" date="2016" name="Nature">
        <title>The genome of the seagrass Zostera marina reveals angiosperm adaptation to the sea.</title>
        <authorList>
            <person name="Olsen J.L."/>
            <person name="Rouze P."/>
            <person name="Verhelst B."/>
            <person name="Lin Y.-C."/>
            <person name="Bayer T."/>
            <person name="Collen J."/>
            <person name="Dattolo E."/>
            <person name="De Paoli E."/>
            <person name="Dittami S."/>
            <person name="Maumus F."/>
            <person name="Michel G."/>
            <person name="Kersting A."/>
            <person name="Lauritano C."/>
            <person name="Lohaus R."/>
            <person name="Toepel M."/>
            <person name="Tonon T."/>
            <person name="Vanneste K."/>
            <person name="Amirebrahimi M."/>
            <person name="Brakel J."/>
            <person name="Bostroem C."/>
            <person name="Chovatia M."/>
            <person name="Grimwood J."/>
            <person name="Jenkins J.W."/>
            <person name="Jueterbock A."/>
            <person name="Mraz A."/>
            <person name="Stam W.T."/>
            <person name="Tice H."/>
            <person name="Bornberg-Bauer E."/>
            <person name="Green P.J."/>
            <person name="Pearson G.A."/>
            <person name="Procaccini G."/>
            <person name="Duarte C.M."/>
            <person name="Schmutz J."/>
            <person name="Reusch T.B.H."/>
            <person name="Van de Peer Y."/>
        </authorList>
    </citation>
    <scope>NUCLEOTIDE SEQUENCE [LARGE SCALE GENOMIC DNA]</scope>
    <source>
        <strain evidence="4">cv. Finnish</strain>
    </source>
</reference>
<dbReference type="GO" id="GO:0005634">
    <property type="term" value="C:nucleus"/>
    <property type="evidence" value="ECO:0007669"/>
    <property type="project" value="UniProtKB-SubCell"/>
</dbReference>
<dbReference type="GO" id="GO:0003682">
    <property type="term" value="F:chromatin binding"/>
    <property type="evidence" value="ECO:0000318"/>
    <property type="project" value="GO_Central"/>
</dbReference>
<proteinExistence type="predicted"/>
<keyword evidence="4" id="KW-1185">Reference proteome</keyword>
<dbReference type="GO" id="GO:0006261">
    <property type="term" value="P:DNA-templated DNA replication"/>
    <property type="evidence" value="ECO:0000318"/>
    <property type="project" value="GO_Central"/>
</dbReference>
<protein>
    <submittedName>
        <fullName evidence="3">Mini-chromosome maintenance complex-binding protein</fullName>
    </submittedName>
</protein>